<name>A0A2S7XP62_9GAMM</name>
<dbReference type="PANTHER" id="PTHR43359:SF1">
    <property type="entry name" value="FORMATE HYDROGENLYASE SUBUNIT 4-RELATED"/>
    <property type="match status" value="1"/>
</dbReference>
<dbReference type="EMBL" id="PPGH01000037">
    <property type="protein sequence ID" value="PQJ95171.1"/>
    <property type="molecule type" value="Genomic_DNA"/>
</dbReference>
<dbReference type="AlphaFoldDB" id="A0A2S7XP62"/>
<dbReference type="PANTHER" id="PTHR43359">
    <property type="entry name" value="FORMATE HYDROGENLYASE SUBUNIT 4"/>
    <property type="match status" value="1"/>
</dbReference>
<accession>A0A2S7XP62</accession>
<proteinExistence type="predicted"/>
<dbReference type="InterPro" id="IPR052561">
    <property type="entry name" value="ComplexI_Subunit1"/>
</dbReference>
<feature type="transmembrane region" description="Helical" evidence="5">
    <location>
        <begin position="102"/>
        <end position="122"/>
    </location>
</feature>
<gene>
    <name evidence="7" type="ORF">CXB77_00355</name>
    <name evidence="6" type="ORF">CXB77_12860</name>
</gene>
<keyword evidence="4 5" id="KW-0472">Membrane</keyword>
<evidence type="ECO:0000256" key="3">
    <source>
        <dbReference type="ARBA" id="ARBA00022989"/>
    </source>
</evidence>
<keyword evidence="6" id="KW-0456">Lyase</keyword>
<feature type="transmembrane region" description="Helical" evidence="5">
    <location>
        <begin position="249"/>
        <end position="270"/>
    </location>
</feature>
<dbReference type="GO" id="GO:0016829">
    <property type="term" value="F:lyase activity"/>
    <property type="evidence" value="ECO:0007669"/>
    <property type="project" value="UniProtKB-KW"/>
</dbReference>
<evidence type="ECO:0000256" key="4">
    <source>
        <dbReference type="ARBA" id="ARBA00023136"/>
    </source>
</evidence>
<feature type="transmembrane region" description="Helical" evidence="5">
    <location>
        <begin position="282"/>
        <end position="302"/>
    </location>
</feature>
<evidence type="ECO:0000313" key="6">
    <source>
        <dbReference type="EMBL" id="PQJ95171.1"/>
    </source>
</evidence>
<organism evidence="6 8">
    <name type="scientific">Chromatium okenii</name>
    <dbReference type="NCBI Taxonomy" id="61644"/>
    <lineage>
        <taxon>Bacteria</taxon>
        <taxon>Pseudomonadati</taxon>
        <taxon>Pseudomonadota</taxon>
        <taxon>Gammaproteobacteria</taxon>
        <taxon>Chromatiales</taxon>
        <taxon>Chromatiaceae</taxon>
        <taxon>Chromatium</taxon>
    </lineage>
</organism>
<dbReference type="Pfam" id="PF00146">
    <property type="entry name" value="NADHdh"/>
    <property type="match status" value="1"/>
</dbReference>
<evidence type="ECO:0000256" key="5">
    <source>
        <dbReference type="SAM" id="Phobius"/>
    </source>
</evidence>
<reference evidence="6 8" key="1">
    <citation type="submission" date="2018-01" db="EMBL/GenBank/DDBJ databases">
        <title>The complete genome sequence of Chromatium okenii LaCa, a purple sulfur bacterium with a turbulent life.</title>
        <authorList>
            <person name="Luedin S.M."/>
            <person name="Liechti N."/>
            <person name="Storelli N."/>
            <person name="Danza F."/>
            <person name="Wittwer M."/>
            <person name="Pothier J.F."/>
            <person name="Tonolla M.A."/>
        </authorList>
    </citation>
    <scope>NUCLEOTIDE SEQUENCE [LARGE SCALE GENOMIC DNA]</scope>
    <source>
        <strain evidence="6 8">LaCa</strain>
    </source>
</reference>
<evidence type="ECO:0000256" key="1">
    <source>
        <dbReference type="ARBA" id="ARBA00004141"/>
    </source>
</evidence>
<dbReference type="GO" id="GO:0005886">
    <property type="term" value="C:plasma membrane"/>
    <property type="evidence" value="ECO:0007669"/>
    <property type="project" value="TreeGrafter"/>
</dbReference>
<comment type="subcellular location">
    <subcellularLocation>
        <location evidence="1">Membrane</location>
        <topology evidence="1">Multi-pass membrane protein</topology>
    </subcellularLocation>
</comment>
<protein>
    <submittedName>
        <fullName evidence="6">Formate hydrogenlyase subunit 4</fullName>
    </submittedName>
</protein>
<sequence length="303" mass="33515">MAHYIIDAFAMLGMSYVMGFLFYGFYRQFNARVQRRWGPSIFQNFFDNMKFLFKTETIIHGPMFFFGPMIIFAGAVTTVLFVPYLKDSNWLQGFSHSGNLILIIYLLVVGPLGNALAVGSSGNPFGVMGVTRGLTRLMGLEVPFLLGLALVMVQHETASVHAIMAAQTDFAHWNLITNPIAFIVMILPFMASQHASPFDVVGAPVEVYAGPRVEFSGRLLGVLMTQNMMMTVAKLVLIADLFLGGATTIWALIAKTFALFLLTAAVSTSFPRLRTEQTVDFFWKIPLGLGVIGVIATVWFPWS</sequence>
<dbReference type="EMBL" id="PPGH01000005">
    <property type="protein sequence ID" value="PQJ97645.1"/>
    <property type="molecule type" value="Genomic_DNA"/>
</dbReference>
<keyword evidence="2 5" id="KW-0812">Transmembrane</keyword>
<evidence type="ECO:0000313" key="7">
    <source>
        <dbReference type="EMBL" id="PQJ97645.1"/>
    </source>
</evidence>
<dbReference type="OrthoDB" id="9803734at2"/>
<feature type="transmembrane region" description="Helical" evidence="5">
    <location>
        <begin position="173"/>
        <end position="191"/>
    </location>
</feature>
<feature type="transmembrane region" description="Helical" evidence="5">
    <location>
        <begin position="58"/>
        <end position="82"/>
    </location>
</feature>
<comment type="caution">
    <text evidence="6">The sequence shown here is derived from an EMBL/GenBank/DDBJ whole genome shotgun (WGS) entry which is preliminary data.</text>
</comment>
<evidence type="ECO:0000313" key="8">
    <source>
        <dbReference type="Proteomes" id="UP000239936"/>
    </source>
</evidence>
<dbReference type="RefSeq" id="WP_105072356.1">
    <property type="nucleotide sequence ID" value="NZ_PPGH01000005.1"/>
</dbReference>
<dbReference type="Proteomes" id="UP000239936">
    <property type="component" value="Unassembled WGS sequence"/>
</dbReference>
<dbReference type="InterPro" id="IPR001694">
    <property type="entry name" value="NADH_UbQ_OxRdtase_su1/FPO"/>
</dbReference>
<keyword evidence="3 5" id="KW-1133">Transmembrane helix</keyword>
<keyword evidence="8" id="KW-1185">Reference proteome</keyword>
<evidence type="ECO:0000256" key="2">
    <source>
        <dbReference type="ARBA" id="ARBA00022692"/>
    </source>
</evidence>
<feature type="transmembrane region" description="Helical" evidence="5">
    <location>
        <begin position="6"/>
        <end position="26"/>
    </location>
</feature>